<dbReference type="Gene3D" id="3.30.230.10">
    <property type="match status" value="1"/>
</dbReference>
<dbReference type="AlphaFoldDB" id="A0A449AIC7"/>
<dbReference type="GO" id="GO:0005524">
    <property type="term" value="F:ATP binding"/>
    <property type="evidence" value="ECO:0007669"/>
    <property type="project" value="InterPro"/>
</dbReference>
<dbReference type="PROSITE" id="PS51786">
    <property type="entry name" value="LON_PROTEOLYTIC"/>
    <property type="match status" value="1"/>
</dbReference>
<dbReference type="PANTHER" id="PTHR10046">
    <property type="entry name" value="ATP DEPENDENT LON PROTEASE FAMILY MEMBER"/>
    <property type="match status" value="1"/>
</dbReference>
<evidence type="ECO:0000313" key="3">
    <source>
        <dbReference type="EMBL" id="VEU64692.1"/>
    </source>
</evidence>
<dbReference type="GO" id="GO:0030163">
    <property type="term" value="P:protein catabolic process"/>
    <property type="evidence" value="ECO:0007669"/>
    <property type="project" value="InterPro"/>
</dbReference>
<reference evidence="3 4" key="1">
    <citation type="submission" date="2019-01" db="EMBL/GenBank/DDBJ databases">
        <authorList>
            <consortium name="Pathogen Informatics"/>
        </authorList>
    </citation>
    <scope>NUCLEOTIDE SEQUENCE [LARGE SCALE GENOMIC DNA]</scope>
    <source>
        <strain evidence="3 4">NCTC10142</strain>
        <plasmid evidence="4">13</plasmid>
    </source>
</reference>
<dbReference type="InterPro" id="IPR020568">
    <property type="entry name" value="Ribosomal_Su5_D2-typ_SF"/>
</dbReference>
<feature type="active site" evidence="1">
    <location>
        <position position="426"/>
    </location>
</feature>
<gene>
    <name evidence="3" type="primary">MCYN0354_6</name>
    <name evidence="3" type="ORF">NCTC10142_00448</name>
</gene>
<dbReference type="EC" id="3.4.21.53" evidence="1"/>
<protein>
    <recommendedName>
        <fullName evidence="1">endopeptidase La</fullName>
        <ecNumber evidence="1">3.4.21.53</ecNumber>
    </recommendedName>
</protein>
<dbReference type="InterPro" id="IPR027065">
    <property type="entry name" value="Lon_Prtase"/>
</dbReference>
<name>A0A449AIC7_9BACT</name>
<dbReference type="RefSeq" id="WP_129720583.1">
    <property type="nucleotide sequence ID" value="NZ_LR214986.1"/>
</dbReference>
<comment type="catalytic activity">
    <reaction evidence="1">
        <text>Hydrolysis of proteins in presence of ATP.</text>
        <dbReference type="EC" id="3.4.21.53"/>
    </reaction>
</comment>
<geneLocation type="plasmid" evidence="3 4">
    <name>13</name>
</geneLocation>
<dbReference type="SUPFAM" id="SSF54211">
    <property type="entry name" value="Ribosomal protein S5 domain 2-like"/>
    <property type="match status" value="1"/>
</dbReference>
<dbReference type="EMBL" id="LR214986">
    <property type="protein sequence ID" value="VEU64692.1"/>
    <property type="molecule type" value="Genomic_DNA"/>
</dbReference>
<evidence type="ECO:0000313" key="4">
    <source>
        <dbReference type="Proteomes" id="UP000289506"/>
    </source>
</evidence>
<dbReference type="InterPro" id="IPR008269">
    <property type="entry name" value="Lon_proteolytic"/>
</dbReference>
<keyword evidence="1 3" id="KW-0645">Protease</keyword>
<dbReference type="Pfam" id="PF05362">
    <property type="entry name" value="Lon_C"/>
    <property type="match status" value="1"/>
</dbReference>
<keyword evidence="1 3" id="KW-0378">Hydrolase</keyword>
<keyword evidence="1" id="KW-0720">Serine protease</keyword>
<evidence type="ECO:0000259" key="2">
    <source>
        <dbReference type="PROSITE" id="PS51786"/>
    </source>
</evidence>
<organism evidence="3 4">
    <name type="scientific">Mycoplasmopsis cynos</name>
    <dbReference type="NCBI Taxonomy" id="171284"/>
    <lineage>
        <taxon>Bacteria</taxon>
        <taxon>Bacillati</taxon>
        <taxon>Mycoplasmatota</taxon>
        <taxon>Mycoplasmoidales</taxon>
        <taxon>Metamycoplasmataceae</taxon>
        <taxon>Mycoplasmopsis</taxon>
    </lineage>
</organism>
<dbReference type="Proteomes" id="UP000289506">
    <property type="component" value="Plasmid 13"/>
</dbReference>
<dbReference type="InterPro" id="IPR014721">
    <property type="entry name" value="Ribsml_uS5_D2-typ_fold_subgr"/>
</dbReference>
<keyword evidence="3" id="KW-0614">Plasmid</keyword>
<feature type="active site" evidence="1">
    <location>
        <position position="383"/>
    </location>
</feature>
<feature type="domain" description="Lon proteolytic" evidence="2">
    <location>
        <begin position="294"/>
        <end position="477"/>
    </location>
</feature>
<accession>A0A449AIC7</accession>
<dbReference type="GO" id="GO:0006508">
    <property type="term" value="P:proteolysis"/>
    <property type="evidence" value="ECO:0007669"/>
    <property type="project" value="UniProtKB-KW"/>
</dbReference>
<dbReference type="GO" id="GO:0004252">
    <property type="term" value="F:serine-type endopeptidase activity"/>
    <property type="evidence" value="ECO:0007669"/>
    <property type="project" value="UniProtKB-UniRule"/>
</dbReference>
<proteinExistence type="inferred from homology"/>
<comment type="similarity">
    <text evidence="1">Belongs to the peptidase S16 family.</text>
</comment>
<evidence type="ECO:0000256" key="1">
    <source>
        <dbReference type="PROSITE-ProRule" id="PRU01122"/>
    </source>
</evidence>
<sequence length="484" mass="55577">MKNNIEKIIENLIMHNYTTHNPNFISENRKKIEILESFSNKNQNVKDELINLILNLMNSIIGFKSAAINLKNDLKNDITNFNLIGSKNSDIEQFIQSISNYKKLKTITIDAAKFINSLNNNNNVNLLTSEIIKSKVNNPIIFIKNISTLSPEHINFIFNQFNTKKIKDQYLNLDINIKKSIVFFIFNEYNNALINHNFHMFEEIKFNEKIETLLKREIPKINQKFNSNIQFTNDQILHFVSLNKNQCLDNLKSALFDFFSYLNKHNISNLNIEAFNNWDSENIYKDQNNNESNIQKPGLVNIIGVSPFYNKAFISKIITQFSSSNDDMILMKSNDDMNLSVKIAKEVAYEYLKAYNPSEIKHHINKGFCISTNDINSQISGNSAGISLTTAIISKILNIKIPDDTAFTGAISLEGCIKAVGAIDLKLIKCSNSGIKKVFIPKENEKDYLKISSYLNPEMNVILINTYDEIFNDLFLNKNKMLIK</sequence>
<dbReference type="GO" id="GO:0004176">
    <property type="term" value="F:ATP-dependent peptidase activity"/>
    <property type="evidence" value="ECO:0007669"/>
    <property type="project" value="UniProtKB-UniRule"/>
</dbReference>
<dbReference type="PRINTS" id="PR00830">
    <property type="entry name" value="ENDOLAPTASE"/>
</dbReference>